<feature type="transmembrane region" description="Helical" evidence="1">
    <location>
        <begin position="270"/>
        <end position="287"/>
    </location>
</feature>
<dbReference type="HOGENOM" id="CLU_939401_0_0_6"/>
<dbReference type="EMBL" id="LN614827">
    <property type="protein sequence ID" value="CEG57056.1"/>
    <property type="molecule type" value="Genomic_DNA"/>
</dbReference>
<dbReference type="STRING" id="1212491.LFA_1649"/>
<feature type="transmembrane region" description="Helical" evidence="1">
    <location>
        <begin position="219"/>
        <end position="238"/>
    </location>
</feature>
<dbReference type="Pfam" id="PF14378">
    <property type="entry name" value="PAP2_3"/>
    <property type="match status" value="1"/>
</dbReference>
<reference evidence="4" key="1">
    <citation type="submission" date="2014-09" db="EMBL/GenBank/DDBJ databases">
        <authorList>
            <person name="Gomez-Valero L."/>
        </authorList>
    </citation>
    <scope>NUCLEOTIDE SEQUENCE [LARGE SCALE GENOMIC DNA]</scope>
    <source>
        <strain evidence="4">ATCC700992</strain>
    </source>
</reference>
<dbReference type="AlphaFoldDB" id="A0A098G516"/>
<dbReference type="InterPro" id="IPR026841">
    <property type="entry name" value="Aur1/Ipt1"/>
</dbReference>
<evidence type="ECO:0000313" key="3">
    <source>
        <dbReference type="EMBL" id="CEG57056.1"/>
    </source>
</evidence>
<keyword evidence="4" id="KW-1185">Reference proteome</keyword>
<sequence length="292" mass="33205">MRMSNLCSLPSLSGIIVLLSLIVLLINYFVYQFPGNNFFPEHMLLLTSILVLVNLGLILLFGKKSKISRCGIEFIYFFTIMSVIALATNAIQLTPFPTIDKEILAIERYFGIEILPILSWTNKHPNFGNLLGLIYDTLPYQMSLLPLIIIVTGRFYLVKEYYFLMLITTLIGFSFYYFFPTTAPASVIDSSLFMPEQIATGFKFNQIHHHIIPTTNEGGLIALPSYHTIWALLCVYLLKEWTIPCILLLFINLLLIASCVLLGWHYVTDVIAALIVTAISYALLPFYKKIHD</sequence>
<feature type="transmembrane region" description="Helical" evidence="1">
    <location>
        <begin position="12"/>
        <end position="31"/>
    </location>
</feature>
<protein>
    <recommendedName>
        <fullName evidence="2">Inositolphosphotransferase Aur1/Ipt1 domain-containing protein</fullName>
    </recommendedName>
</protein>
<evidence type="ECO:0000259" key="2">
    <source>
        <dbReference type="Pfam" id="PF14378"/>
    </source>
</evidence>
<feature type="domain" description="Inositolphosphotransferase Aur1/Ipt1" evidence="2">
    <location>
        <begin position="101"/>
        <end position="283"/>
    </location>
</feature>
<feature type="transmembrane region" description="Helical" evidence="1">
    <location>
        <begin position="138"/>
        <end position="157"/>
    </location>
</feature>
<evidence type="ECO:0000256" key="1">
    <source>
        <dbReference type="SAM" id="Phobius"/>
    </source>
</evidence>
<keyword evidence="1" id="KW-1133">Transmembrane helix</keyword>
<dbReference type="KEGG" id="lfa:LFA_1649"/>
<feature type="transmembrane region" description="Helical" evidence="1">
    <location>
        <begin position="245"/>
        <end position="264"/>
    </location>
</feature>
<feature type="transmembrane region" description="Helical" evidence="1">
    <location>
        <begin position="162"/>
        <end position="179"/>
    </location>
</feature>
<feature type="transmembrane region" description="Helical" evidence="1">
    <location>
        <begin position="43"/>
        <end position="62"/>
    </location>
</feature>
<keyword evidence="1" id="KW-0472">Membrane</keyword>
<dbReference type="Proteomes" id="UP000032430">
    <property type="component" value="Chromosome I"/>
</dbReference>
<accession>A0A098G516</accession>
<keyword evidence="1" id="KW-0812">Transmembrane</keyword>
<name>A0A098G516_9GAMM</name>
<evidence type="ECO:0000313" key="4">
    <source>
        <dbReference type="Proteomes" id="UP000032430"/>
    </source>
</evidence>
<dbReference type="GO" id="GO:0016020">
    <property type="term" value="C:membrane"/>
    <property type="evidence" value="ECO:0007669"/>
    <property type="project" value="UniProtKB-SubCell"/>
</dbReference>
<gene>
    <name evidence="3" type="ORF">LFA_1649</name>
</gene>
<organism evidence="3 4">
    <name type="scientific">Legionella fallonii LLAP-10</name>
    <dbReference type="NCBI Taxonomy" id="1212491"/>
    <lineage>
        <taxon>Bacteria</taxon>
        <taxon>Pseudomonadati</taxon>
        <taxon>Pseudomonadota</taxon>
        <taxon>Gammaproteobacteria</taxon>
        <taxon>Legionellales</taxon>
        <taxon>Legionellaceae</taxon>
        <taxon>Legionella</taxon>
    </lineage>
</organism>
<feature type="transmembrane region" description="Helical" evidence="1">
    <location>
        <begin position="74"/>
        <end position="91"/>
    </location>
</feature>
<dbReference type="OrthoDB" id="5653236at2"/>
<proteinExistence type="predicted"/>